<dbReference type="RefSeq" id="WP_284387677.1">
    <property type="nucleotide sequence ID" value="NZ_BSNG01000001.1"/>
</dbReference>
<comment type="caution">
    <text evidence="1">The sequence shown here is derived from an EMBL/GenBank/DDBJ whole genome shotgun (WGS) entry which is preliminary data.</text>
</comment>
<keyword evidence="2" id="KW-1185">Reference proteome</keyword>
<accession>A0ABQ5UB27</accession>
<evidence type="ECO:0000313" key="1">
    <source>
        <dbReference type="EMBL" id="GLQ08616.1"/>
    </source>
</evidence>
<sequence length="109" mass="9828">MEVIVPILVQLIAGGAGGNVIGQIVKSLNLGPTGNTIAGAVGGVGGTWLASLIPGLSGLVGGASAAAATGAATGGLDIGALVGQGATGLVGGGILTAIAGMIKSATAKG</sequence>
<evidence type="ECO:0000313" key="2">
    <source>
        <dbReference type="Proteomes" id="UP001161406"/>
    </source>
</evidence>
<gene>
    <name evidence="1" type="ORF">GCM10007913_05480</name>
</gene>
<dbReference type="Proteomes" id="UP001161406">
    <property type="component" value="Unassembled WGS sequence"/>
</dbReference>
<proteinExistence type="predicted"/>
<reference evidence="1" key="2">
    <citation type="submission" date="2023-01" db="EMBL/GenBank/DDBJ databases">
        <title>Draft genome sequence of Devosia yakushimensis strain NBRC 103855.</title>
        <authorList>
            <person name="Sun Q."/>
            <person name="Mori K."/>
        </authorList>
    </citation>
    <scope>NUCLEOTIDE SEQUENCE</scope>
    <source>
        <strain evidence="1">NBRC 103855</strain>
    </source>
</reference>
<reference evidence="1" key="1">
    <citation type="journal article" date="2014" name="Int. J. Syst. Evol. Microbiol.">
        <title>Complete genome of a new Firmicutes species belonging to the dominant human colonic microbiota ('Ruminococcus bicirculans') reveals two chromosomes and a selective capacity to utilize plant glucans.</title>
        <authorList>
            <consortium name="NISC Comparative Sequencing Program"/>
            <person name="Wegmann U."/>
            <person name="Louis P."/>
            <person name="Goesmann A."/>
            <person name="Henrissat B."/>
            <person name="Duncan S.H."/>
            <person name="Flint H.J."/>
        </authorList>
    </citation>
    <scope>NUCLEOTIDE SEQUENCE</scope>
    <source>
        <strain evidence="1">NBRC 103855</strain>
    </source>
</reference>
<protein>
    <recommendedName>
        <fullName evidence="3">DNA methyltransferase</fullName>
    </recommendedName>
</protein>
<organism evidence="1 2">
    <name type="scientific">Devosia yakushimensis</name>
    <dbReference type="NCBI Taxonomy" id="470028"/>
    <lineage>
        <taxon>Bacteria</taxon>
        <taxon>Pseudomonadati</taxon>
        <taxon>Pseudomonadota</taxon>
        <taxon>Alphaproteobacteria</taxon>
        <taxon>Hyphomicrobiales</taxon>
        <taxon>Devosiaceae</taxon>
        <taxon>Devosia</taxon>
    </lineage>
</organism>
<dbReference type="EMBL" id="BSNG01000001">
    <property type="protein sequence ID" value="GLQ08616.1"/>
    <property type="molecule type" value="Genomic_DNA"/>
</dbReference>
<evidence type="ECO:0008006" key="3">
    <source>
        <dbReference type="Google" id="ProtNLM"/>
    </source>
</evidence>
<name>A0ABQ5UB27_9HYPH</name>